<organism evidence="6">
    <name type="scientific">Aphanomyces invadans</name>
    <dbReference type="NCBI Taxonomy" id="157072"/>
    <lineage>
        <taxon>Eukaryota</taxon>
        <taxon>Sar</taxon>
        <taxon>Stramenopiles</taxon>
        <taxon>Oomycota</taxon>
        <taxon>Saprolegniomycetes</taxon>
        <taxon>Saprolegniales</taxon>
        <taxon>Verrucalvaceae</taxon>
        <taxon>Aphanomyces</taxon>
    </lineage>
</organism>
<evidence type="ECO:0000313" key="6">
    <source>
        <dbReference type="EMBL" id="ETW02647.1"/>
    </source>
</evidence>
<proteinExistence type="inferred from homology"/>
<dbReference type="VEuPathDB" id="FungiDB:H310_06106"/>
<dbReference type="InterPro" id="IPR000232">
    <property type="entry name" value="HSF_DNA-bd"/>
</dbReference>
<name>A0A024U9S7_9STRA</name>
<evidence type="ECO:0000256" key="3">
    <source>
        <dbReference type="ARBA" id="ARBA00023242"/>
    </source>
</evidence>
<sequence>MSSMPSVGHFQTCNDVLDMTNVSANATGETFLRKLHRILTHESALVVGWDVCGTKFTVKSTAKMEASILPHYFRSTGDMTFATFRKQLVAHGFSVVGQAQDSETFEHPEYTRSRTNAVALSMKRRRLRQPKISASPSPIQQCQHNRARTATSDNLWQLLATVCSVKGNPLFDPPSSHEAVNTFAVDGWTELATPAVVCL</sequence>
<evidence type="ECO:0000256" key="4">
    <source>
        <dbReference type="RuleBase" id="RU004020"/>
    </source>
</evidence>
<evidence type="ECO:0000256" key="1">
    <source>
        <dbReference type="ARBA" id="ARBA00004123"/>
    </source>
</evidence>
<dbReference type="eggNOG" id="ENOG502SZAS">
    <property type="taxonomic scope" value="Eukaryota"/>
</dbReference>
<dbReference type="SUPFAM" id="SSF46785">
    <property type="entry name" value="Winged helix' DNA-binding domain"/>
    <property type="match status" value="1"/>
</dbReference>
<feature type="domain" description="HSF-type DNA-binding" evidence="5">
    <location>
        <begin position="27"/>
        <end position="125"/>
    </location>
</feature>
<reference evidence="6" key="1">
    <citation type="submission" date="2013-12" db="EMBL/GenBank/DDBJ databases">
        <title>The Genome Sequence of Aphanomyces invadans NJM9701.</title>
        <authorList>
            <consortium name="The Broad Institute Genomics Platform"/>
            <person name="Russ C."/>
            <person name="Tyler B."/>
            <person name="van West P."/>
            <person name="Dieguez-Uribeondo J."/>
            <person name="Young S.K."/>
            <person name="Zeng Q."/>
            <person name="Gargeya S."/>
            <person name="Fitzgerald M."/>
            <person name="Abouelleil A."/>
            <person name="Alvarado L."/>
            <person name="Chapman S.B."/>
            <person name="Gainer-Dewar J."/>
            <person name="Goldberg J."/>
            <person name="Griggs A."/>
            <person name="Gujja S."/>
            <person name="Hansen M."/>
            <person name="Howarth C."/>
            <person name="Imamovic A."/>
            <person name="Ireland A."/>
            <person name="Larimer J."/>
            <person name="McCowan C."/>
            <person name="Murphy C."/>
            <person name="Pearson M."/>
            <person name="Poon T.W."/>
            <person name="Priest M."/>
            <person name="Roberts A."/>
            <person name="Saif S."/>
            <person name="Shea T."/>
            <person name="Sykes S."/>
            <person name="Wortman J."/>
            <person name="Nusbaum C."/>
            <person name="Birren B."/>
        </authorList>
    </citation>
    <scope>NUCLEOTIDE SEQUENCE [LARGE SCALE GENOMIC DNA]</scope>
    <source>
        <strain evidence="6">NJM9701</strain>
    </source>
</reference>
<protein>
    <recommendedName>
        <fullName evidence="5">HSF-type DNA-binding domain-containing protein</fullName>
    </recommendedName>
</protein>
<dbReference type="RefSeq" id="XP_008869252.1">
    <property type="nucleotide sequence ID" value="XM_008871030.1"/>
</dbReference>
<dbReference type="AlphaFoldDB" id="A0A024U9S7"/>
<keyword evidence="2" id="KW-0238">DNA-binding</keyword>
<gene>
    <name evidence="6" type="ORF">H310_06106</name>
</gene>
<dbReference type="Gene3D" id="1.10.10.10">
    <property type="entry name" value="Winged helix-like DNA-binding domain superfamily/Winged helix DNA-binding domain"/>
    <property type="match status" value="1"/>
</dbReference>
<dbReference type="GO" id="GO:0003700">
    <property type="term" value="F:DNA-binding transcription factor activity"/>
    <property type="evidence" value="ECO:0007669"/>
    <property type="project" value="InterPro"/>
</dbReference>
<dbReference type="GO" id="GO:0005634">
    <property type="term" value="C:nucleus"/>
    <property type="evidence" value="ECO:0007669"/>
    <property type="project" value="UniProtKB-SubCell"/>
</dbReference>
<dbReference type="InterPro" id="IPR036390">
    <property type="entry name" value="WH_DNA-bd_sf"/>
</dbReference>
<dbReference type="EMBL" id="KI913961">
    <property type="protein sequence ID" value="ETW02647.1"/>
    <property type="molecule type" value="Genomic_DNA"/>
</dbReference>
<evidence type="ECO:0000256" key="2">
    <source>
        <dbReference type="ARBA" id="ARBA00023125"/>
    </source>
</evidence>
<dbReference type="OrthoDB" id="70209at2759"/>
<dbReference type="Pfam" id="PF00447">
    <property type="entry name" value="HSF_DNA-bind"/>
    <property type="match status" value="1"/>
</dbReference>
<dbReference type="GeneID" id="20083156"/>
<dbReference type="SMART" id="SM00415">
    <property type="entry name" value="HSF"/>
    <property type="match status" value="1"/>
</dbReference>
<dbReference type="GO" id="GO:0043565">
    <property type="term" value="F:sequence-specific DNA binding"/>
    <property type="evidence" value="ECO:0007669"/>
    <property type="project" value="InterPro"/>
</dbReference>
<comment type="subcellular location">
    <subcellularLocation>
        <location evidence="1">Nucleus</location>
    </subcellularLocation>
</comment>
<accession>A0A024U9S7</accession>
<dbReference type="STRING" id="157072.A0A024U9S7"/>
<comment type="similarity">
    <text evidence="4">Belongs to the HSF family.</text>
</comment>
<keyword evidence="3" id="KW-0539">Nucleus</keyword>
<dbReference type="InterPro" id="IPR036388">
    <property type="entry name" value="WH-like_DNA-bd_sf"/>
</dbReference>
<evidence type="ECO:0000259" key="5">
    <source>
        <dbReference type="SMART" id="SM00415"/>
    </source>
</evidence>